<dbReference type="Gene3D" id="1.20.1270.60">
    <property type="entry name" value="Arfaptin homology (AH) domain/BAR domain"/>
    <property type="match status" value="2"/>
</dbReference>
<accession>A0A8H7LR53</accession>
<dbReference type="OrthoDB" id="2155291at2759"/>
<feature type="domain" description="Rho-GAP" evidence="3">
    <location>
        <begin position="562"/>
        <end position="774"/>
    </location>
</feature>
<feature type="transmembrane region" description="Helical" evidence="2">
    <location>
        <begin position="1201"/>
        <end position="1221"/>
    </location>
</feature>
<feature type="region of interest" description="Disordered" evidence="1">
    <location>
        <begin position="781"/>
        <end position="1053"/>
    </location>
</feature>
<dbReference type="SUPFAM" id="SSF48350">
    <property type="entry name" value="GTPase activation domain, GAP"/>
    <property type="match status" value="1"/>
</dbReference>
<dbReference type="Pfam" id="PF00620">
    <property type="entry name" value="RhoGAP"/>
    <property type="match status" value="1"/>
</dbReference>
<evidence type="ECO:0000259" key="3">
    <source>
        <dbReference type="PROSITE" id="PS50238"/>
    </source>
</evidence>
<name>A0A8H7LR53_9AGAM</name>
<comment type="caution">
    <text evidence="4">The sequence shown here is derived from an EMBL/GenBank/DDBJ whole genome shotgun (WGS) entry which is preliminary data.</text>
</comment>
<keyword evidence="2" id="KW-1133">Transmembrane helix</keyword>
<gene>
    <name evidence="4" type="ORF">RHS03_05418</name>
</gene>
<keyword evidence="2" id="KW-0812">Transmembrane</keyword>
<feature type="compositionally biased region" description="Pro residues" evidence="1">
    <location>
        <begin position="979"/>
        <end position="991"/>
    </location>
</feature>
<evidence type="ECO:0000256" key="2">
    <source>
        <dbReference type="SAM" id="Phobius"/>
    </source>
</evidence>
<dbReference type="InterPro" id="IPR027267">
    <property type="entry name" value="AH/BAR_dom_sf"/>
</dbReference>
<dbReference type="GO" id="GO:0007165">
    <property type="term" value="P:signal transduction"/>
    <property type="evidence" value="ECO:0007669"/>
    <property type="project" value="InterPro"/>
</dbReference>
<feature type="non-terminal residue" evidence="4">
    <location>
        <position position="1"/>
    </location>
</feature>
<feature type="compositionally biased region" description="Pro residues" evidence="1">
    <location>
        <begin position="855"/>
        <end position="883"/>
    </location>
</feature>
<feature type="region of interest" description="Disordered" evidence="1">
    <location>
        <begin position="391"/>
        <end position="411"/>
    </location>
</feature>
<feature type="compositionally biased region" description="Polar residues" evidence="1">
    <location>
        <begin position="210"/>
        <end position="220"/>
    </location>
</feature>
<dbReference type="SMART" id="SM00055">
    <property type="entry name" value="FCH"/>
    <property type="match status" value="1"/>
</dbReference>
<dbReference type="EMBL" id="JACYCD010000053">
    <property type="protein sequence ID" value="KAF8705160.1"/>
    <property type="molecule type" value="Genomic_DNA"/>
</dbReference>
<dbReference type="Proteomes" id="UP000602905">
    <property type="component" value="Unassembled WGS sequence"/>
</dbReference>
<dbReference type="PANTHER" id="PTHR33979">
    <property type="entry name" value="OS02G0221600 PROTEIN"/>
    <property type="match status" value="1"/>
</dbReference>
<keyword evidence="2" id="KW-0472">Membrane</keyword>
<feature type="compositionally biased region" description="Polar residues" evidence="1">
    <location>
        <begin position="828"/>
        <end position="850"/>
    </location>
</feature>
<dbReference type="SUPFAM" id="SSF103657">
    <property type="entry name" value="BAR/IMD domain-like"/>
    <property type="match status" value="1"/>
</dbReference>
<dbReference type="InterPro" id="IPR008936">
    <property type="entry name" value="Rho_GTPase_activation_prot"/>
</dbReference>
<feature type="compositionally biased region" description="Low complexity" evidence="1">
    <location>
        <begin position="221"/>
        <end position="235"/>
    </location>
</feature>
<dbReference type="InterPro" id="IPR000198">
    <property type="entry name" value="RhoGAP_dom"/>
</dbReference>
<feature type="compositionally biased region" description="Basic and acidic residues" evidence="1">
    <location>
        <begin position="796"/>
        <end position="817"/>
    </location>
</feature>
<evidence type="ECO:0000313" key="5">
    <source>
        <dbReference type="Proteomes" id="UP000602905"/>
    </source>
</evidence>
<reference evidence="4" key="1">
    <citation type="submission" date="2020-09" db="EMBL/GenBank/DDBJ databases">
        <title>Comparative genome analyses of four rice-infecting Rhizoctonia solani isolates reveal extensive enrichment of homogalacturonan modification genes.</title>
        <authorList>
            <person name="Lee D.-Y."/>
            <person name="Jeon J."/>
            <person name="Kim K.-T."/>
            <person name="Cheong K."/>
            <person name="Song H."/>
            <person name="Choi G."/>
            <person name="Ko J."/>
            <person name="Opiyo S.O."/>
            <person name="Zuo S."/>
            <person name="Madhav S."/>
            <person name="Lee Y.-H."/>
            <person name="Wang G.-L."/>
        </authorList>
    </citation>
    <scope>NUCLEOTIDE SEQUENCE</scope>
    <source>
        <strain evidence="4">AG1-IA WGL</strain>
    </source>
</reference>
<dbReference type="SMART" id="SM00324">
    <property type="entry name" value="RhoGAP"/>
    <property type="match status" value="1"/>
</dbReference>
<evidence type="ECO:0000256" key="1">
    <source>
        <dbReference type="SAM" id="MobiDB-lite"/>
    </source>
</evidence>
<feature type="compositionally biased region" description="Basic and acidic residues" evidence="1">
    <location>
        <begin position="887"/>
        <end position="902"/>
    </location>
</feature>
<dbReference type="InterPro" id="IPR001060">
    <property type="entry name" value="FCH_dom"/>
</dbReference>
<feature type="region of interest" description="Disordered" evidence="1">
    <location>
        <begin position="172"/>
        <end position="257"/>
    </location>
</feature>
<proteinExistence type="predicted"/>
<dbReference type="Gene3D" id="1.10.555.10">
    <property type="entry name" value="Rho GTPase activation protein"/>
    <property type="match status" value="1"/>
</dbReference>
<dbReference type="PROSITE" id="PS50238">
    <property type="entry name" value="RHOGAP"/>
    <property type="match status" value="1"/>
</dbReference>
<feature type="transmembrane region" description="Helical" evidence="2">
    <location>
        <begin position="1274"/>
        <end position="1292"/>
    </location>
</feature>
<dbReference type="InterPro" id="IPR049500">
    <property type="entry name" value="Peptidase_M50B-like"/>
</dbReference>
<organism evidence="4 5">
    <name type="scientific">Rhizoctonia solani</name>
    <dbReference type="NCBI Taxonomy" id="456999"/>
    <lineage>
        <taxon>Eukaryota</taxon>
        <taxon>Fungi</taxon>
        <taxon>Dikarya</taxon>
        <taxon>Basidiomycota</taxon>
        <taxon>Agaricomycotina</taxon>
        <taxon>Agaricomycetes</taxon>
        <taxon>Cantharellales</taxon>
        <taxon>Ceratobasidiaceae</taxon>
        <taxon>Rhizoctonia</taxon>
    </lineage>
</organism>
<dbReference type="PANTHER" id="PTHR33979:SF2">
    <property type="entry name" value="PEPTIDASE M50B-LIKE-DOMAIN-CONTAINING PROTEIN"/>
    <property type="match status" value="1"/>
</dbReference>
<sequence length="1377" mass="149775">MSTDEPKVAPNVSLPLSFHNSFWTPDYRTGLAVLFNKLEQGIAENAEVVTFIRSRVAAERNLAASLINPPLTGSRGTGFDADDGAALLRAFQGLQAESASQGNAHKNLAQELDSMVADPFEHWAAGHAERIRDSHHVLLDVYIKNYEDKGIEINKLKQTYLNKTRLANEAEDDAKFAPHQNLGDAYTSPRLKPTTLSRAGTVSDRILQQMGVSPSRENSIASDAASTATADTSTTEPKVDKGKGRATSPPPEVASPLVMSPTMPPKLDIPAVDQPLPPILLAGLALSPAALSALLLQASKELKTTTVKLPFIAEYRDCFTGADFVDFLKSKVPGLGDSVERADEAARDLTERENLLRRIGELGNAFEDSQAALYQFRPKAFNLEAEIRASLQPPNSADKPAPSPSLLSPASNVMKRSGTVMNFIQRAVKNANTPAEPPHIRARNEADAAERAYRTAIRVLDKQRLGVEEKVEEALKVLNKWEIERLRAVKTVLQQYQAALSTLPNALTTSINRSKPLIDAFTPEADATALIERARTGPFRPTAHLFENRQLGEYITDGHFGLDLGKWGAAAWGEGEAAPDAIPSVITALLGGLEAKYPGLPSDEERRRTWIYEVPLAVSHRLREAVNDIPSNQDIPSGLFDKFDAPVLAATTKLWFLELNPPLGLWETWDELRKIYPSVGAAQTEDRRVEDLQTVLIKLPKVNLLVLDAIIKHLKELVEETLGADESRDVYVAKLGLSLGRIFMRPKVENELSIQDRHPKLLVIDLIDRYDEILPPTVAKKKREVERKAPMRKRTKPFDERINRRSAHLQDPRKLLEVQHANLAGRSRSASNVGQRPTIQPAGSTAQSPGTEAAPPAPPSGFVDPGPPPPRPAFVDPGEPPRPTFAEPKDERPTFAEPKDDEASLSVPQEDGIVIQPPTPISGPGENAASPTGDGAGETPGSPIRASSPPVSGDAVLSRTPSGTTRAPLRGPRAAKGPRAPPTSGTPPPTAPTHIQRESRGSVSSMVSNFERPQVAANPSDYAPRGRGGRANASAFGRREGLATRTMASGSEDETATILTTPIYCLTPSLSICLPRAMSLPTITRPPIASATGESHPSVLRPSQEQAVVIYASVVFIVVISALWHIPGARTLINPLKVSAFHLYSIEVPELNRLLQLFTIGWHELCHMAAAIFTGGRITSISIDPNTGGCTRVEGGHPPTILAAGYFGSTLIGAGLVVASWDTLAAKIASFPVAIGLAVPLILVRDVFTIILIVIYEALLIGFWFINHADALRYYCLFLGIMSIFFVVWDFTDDRFFKKLNDSDATQFSLLYPKVPPHYWATGWLIFSSLVFIGMLLLGIAVFKRTPGKYLFLDIYSGSDRVLDEMAEEAAIFLPTR</sequence>
<feature type="transmembrane region" description="Helical" evidence="2">
    <location>
        <begin position="1319"/>
        <end position="1343"/>
    </location>
</feature>
<feature type="transmembrane region" description="Helical" evidence="2">
    <location>
        <begin position="1108"/>
        <end position="1126"/>
    </location>
</feature>
<protein>
    <submittedName>
        <fullName evidence="4">Egl-10, and Pleckstrin (DEP)</fullName>
    </submittedName>
</protein>
<feature type="transmembrane region" description="Helical" evidence="2">
    <location>
        <begin position="1250"/>
        <end position="1267"/>
    </location>
</feature>
<evidence type="ECO:0000313" key="4">
    <source>
        <dbReference type="EMBL" id="KAF8705160.1"/>
    </source>
</evidence>
<feature type="compositionally biased region" description="Low complexity" evidence="1">
    <location>
        <begin position="966"/>
        <end position="978"/>
    </location>
</feature>
<dbReference type="Pfam" id="PF13398">
    <property type="entry name" value="Peptidase_M50B"/>
    <property type="match status" value="1"/>
</dbReference>
<dbReference type="Pfam" id="PF00611">
    <property type="entry name" value="FCH"/>
    <property type="match status" value="1"/>
</dbReference>